<organism evidence="1 2">
    <name type="scientific">Cochliobolus heterostrophus (strain C5 / ATCC 48332 / race O)</name>
    <name type="common">Southern corn leaf blight fungus</name>
    <name type="synonym">Bipolaris maydis</name>
    <dbReference type="NCBI Taxonomy" id="701091"/>
    <lineage>
        <taxon>Eukaryota</taxon>
        <taxon>Fungi</taxon>
        <taxon>Dikarya</taxon>
        <taxon>Ascomycota</taxon>
        <taxon>Pezizomycotina</taxon>
        <taxon>Dothideomycetes</taxon>
        <taxon>Pleosporomycetidae</taxon>
        <taxon>Pleosporales</taxon>
        <taxon>Pleosporineae</taxon>
        <taxon>Pleosporaceae</taxon>
        <taxon>Bipolaris</taxon>
    </lineage>
</organism>
<sequence length="63" mass="7135">MNETCGDRDVTAASFRLKHIYALSKPQGSGASYEHMMPLYLLRMSRRQRVSGSCVSRAISLHY</sequence>
<protein>
    <submittedName>
        <fullName evidence="1">Uncharacterized protein</fullName>
    </submittedName>
</protein>
<dbReference type="Proteomes" id="UP000016936">
    <property type="component" value="Unassembled WGS sequence"/>
</dbReference>
<proteinExistence type="predicted"/>
<keyword evidence="2" id="KW-1185">Reference proteome</keyword>
<dbReference type="HOGENOM" id="CLU_2885614_0_0_1"/>
<evidence type="ECO:0000313" key="1">
    <source>
        <dbReference type="EMBL" id="EMD92370.1"/>
    </source>
</evidence>
<name>M2T488_COCH5</name>
<dbReference type="EMBL" id="KB445575">
    <property type="protein sequence ID" value="EMD92370.1"/>
    <property type="molecule type" value="Genomic_DNA"/>
</dbReference>
<reference evidence="2" key="2">
    <citation type="journal article" date="2013" name="PLoS Genet.">
        <title>Comparative genome structure, secondary metabolite, and effector coding capacity across Cochliobolus pathogens.</title>
        <authorList>
            <person name="Condon B.J."/>
            <person name="Leng Y."/>
            <person name="Wu D."/>
            <person name="Bushley K.E."/>
            <person name="Ohm R.A."/>
            <person name="Otillar R."/>
            <person name="Martin J."/>
            <person name="Schackwitz W."/>
            <person name="Grimwood J."/>
            <person name="MohdZainudin N."/>
            <person name="Xue C."/>
            <person name="Wang R."/>
            <person name="Manning V.A."/>
            <person name="Dhillon B."/>
            <person name="Tu Z.J."/>
            <person name="Steffenson B.J."/>
            <person name="Salamov A."/>
            <person name="Sun H."/>
            <person name="Lowry S."/>
            <person name="LaButti K."/>
            <person name="Han J."/>
            <person name="Copeland A."/>
            <person name="Lindquist E."/>
            <person name="Barry K."/>
            <person name="Schmutz J."/>
            <person name="Baker S.E."/>
            <person name="Ciuffetti L.M."/>
            <person name="Grigoriev I.V."/>
            <person name="Zhong S."/>
            <person name="Turgeon B.G."/>
        </authorList>
    </citation>
    <scope>NUCLEOTIDE SEQUENCE [LARGE SCALE GENOMIC DNA]</scope>
    <source>
        <strain evidence="2">C5 / ATCC 48332 / race O</strain>
    </source>
</reference>
<evidence type="ECO:0000313" key="2">
    <source>
        <dbReference type="Proteomes" id="UP000016936"/>
    </source>
</evidence>
<dbReference type="AlphaFoldDB" id="M2T488"/>
<reference evidence="1 2" key="1">
    <citation type="journal article" date="2012" name="PLoS Pathog.">
        <title>Diverse lifestyles and strategies of plant pathogenesis encoded in the genomes of eighteen Dothideomycetes fungi.</title>
        <authorList>
            <person name="Ohm R.A."/>
            <person name="Feau N."/>
            <person name="Henrissat B."/>
            <person name="Schoch C.L."/>
            <person name="Horwitz B.A."/>
            <person name="Barry K.W."/>
            <person name="Condon B.J."/>
            <person name="Copeland A.C."/>
            <person name="Dhillon B."/>
            <person name="Glaser F."/>
            <person name="Hesse C.N."/>
            <person name="Kosti I."/>
            <person name="LaButti K."/>
            <person name="Lindquist E.A."/>
            <person name="Lucas S."/>
            <person name="Salamov A.A."/>
            <person name="Bradshaw R.E."/>
            <person name="Ciuffetti L."/>
            <person name="Hamelin R.C."/>
            <person name="Kema G.H.J."/>
            <person name="Lawrence C."/>
            <person name="Scott J.A."/>
            <person name="Spatafora J.W."/>
            <person name="Turgeon B.G."/>
            <person name="de Wit P.J.G.M."/>
            <person name="Zhong S."/>
            <person name="Goodwin S.B."/>
            <person name="Grigoriev I.V."/>
        </authorList>
    </citation>
    <scope>NUCLEOTIDE SEQUENCE [LARGE SCALE GENOMIC DNA]</scope>
    <source>
        <strain evidence="2">C5 / ATCC 48332 / race O</strain>
    </source>
</reference>
<accession>M2T488</accession>
<gene>
    <name evidence="1" type="ORF">COCHEDRAFT_1021177</name>
</gene>